<accession>A0AAI8CNR5</accession>
<evidence type="ECO:0000256" key="6">
    <source>
        <dbReference type="ARBA" id="ARBA00022777"/>
    </source>
</evidence>
<dbReference type="InterPro" id="IPR025286">
    <property type="entry name" value="MOFRL_assoc_dom"/>
</dbReference>
<dbReference type="InterPro" id="IPR038614">
    <property type="entry name" value="GK_N_sf"/>
</dbReference>
<evidence type="ECO:0000256" key="5">
    <source>
        <dbReference type="ARBA" id="ARBA00022741"/>
    </source>
</evidence>
<dbReference type="Pfam" id="PF13660">
    <property type="entry name" value="DUF4147"/>
    <property type="match status" value="1"/>
</dbReference>
<evidence type="ECO:0000256" key="1">
    <source>
        <dbReference type="ARBA" id="ARBA00001946"/>
    </source>
</evidence>
<keyword evidence="4" id="KW-0808">Transferase</keyword>
<dbReference type="RefSeq" id="WP_084384126.1">
    <property type="nucleotide sequence ID" value="NZ_CP014334.2"/>
</dbReference>
<name>A0AAI8CNR5_FERIS</name>
<dbReference type="EC" id="2.7.1.165" evidence="9"/>
<dbReference type="InterPro" id="IPR039760">
    <property type="entry name" value="MOFRL_protein"/>
</dbReference>
<evidence type="ECO:0000259" key="10">
    <source>
        <dbReference type="Pfam" id="PF05161"/>
    </source>
</evidence>
<comment type="catalytic activity">
    <reaction evidence="8">
        <text>(R)-glycerate + ATP = (2R)-2-phosphoglycerate + ADP + H(+)</text>
        <dbReference type="Rhea" id="RHEA:27377"/>
        <dbReference type="ChEBI" id="CHEBI:15378"/>
        <dbReference type="ChEBI" id="CHEBI:16659"/>
        <dbReference type="ChEBI" id="CHEBI:30616"/>
        <dbReference type="ChEBI" id="CHEBI:58289"/>
        <dbReference type="ChEBI" id="CHEBI:456216"/>
        <dbReference type="EC" id="2.7.1.165"/>
    </reaction>
</comment>
<dbReference type="GO" id="GO:0005524">
    <property type="term" value="F:ATP binding"/>
    <property type="evidence" value="ECO:0007669"/>
    <property type="project" value="UniProtKB-KW"/>
</dbReference>
<keyword evidence="5" id="KW-0547">Nucleotide-binding</keyword>
<dbReference type="PANTHER" id="PTHR12227:SF0">
    <property type="entry name" value="GLYCERATE KINASE"/>
    <property type="match status" value="1"/>
</dbReference>
<evidence type="ECO:0000313" key="13">
    <source>
        <dbReference type="Proteomes" id="UP000093740"/>
    </source>
</evidence>
<evidence type="ECO:0000256" key="2">
    <source>
        <dbReference type="ARBA" id="ARBA00006284"/>
    </source>
</evidence>
<dbReference type="AlphaFoldDB" id="A0AAI8CNR5"/>
<dbReference type="SUPFAM" id="SSF82544">
    <property type="entry name" value="GckA/TtuD-like"/>
    <property type="match status" value="1"/>
</dbReference>
<sequence length="411" mass="44298">MIIERVRKSVVPDNTVKDWLTKNIEKLQNRKGKLIVVSIGKAAWRMAKAAKEVLKDEIERGIIITKYGHSEGNIEGFEIYEAGHPIPDENTLNATKRALELTENLTQNDVVLFLVSGGGSALFEMPVDGISLKDIQKLNEALLKSGANIVEINTVRKHLSKVKGGRFAQHVHPAKVISLVLSDVLGDRLDSIASGPAYPDNTTSQQALEVLERYKITTSESILNALKQETPKELSNVETYIIGSVKVACDTAQNVAKELGYNTLILTTVLDCEAKEAGRFLGSIAKEIKENDRPVRKPAAVILGGETIVRVKGTGKGGRNQELALSFALSIDGLSDVVLCSFGTDGTDGPTDAAGGIVDGQTVQRIKQVGYRAESFLENNDSYNALKIAGDLLITGPTGTNVNDLIVLIVG</sequence>
<evidence type="ECO:0000256" key="4">
    <source>
        <dbReference type="ARBA" id="ARBA00022679"/>
    </source>
</evidence>
<dbReference type="Pfam" id="PF05161">
    <property type="entry name" value="MOFRL"/>
    <property type="match status" value="1"/>
</dbReference>
<dbReference type="FunFam" id="3.40.1480.10:FF:000003">
    <property type="entry name" value="D-glycerate 2-kinase"/>
    <property type="match status" value="1"/>
</dbReference>
<gene>
    <name evidence="12" type="ORF">NA23_07490</name>
</gene>
<feature type="domain" description="MOFRL-associated" evidence="11">
    <location>
        <begin position="6"/>
        <end position="226"/>
    </location>
</feature>
<protein>
    <recommendedName>
        <fullName evidence="9">glycerate 2-kinase</fullName>
        <ecNumber evidence="9">2.7.1.165</ecNumber>
    </recommendedName>
</protein>
<dbReference type="EMBL" id="CP014334">
    <property type="protein sequence ID" value="AMW33763.2"/>
    <property type="molecule type" value="Genomic_DNA"/>
</dbReference>
<dbReference type="Gene3D" id="3.40.50.10180">
    <property type="entry name" value="Glycerate kinase, MOFRL-like N-terminal domain"/>
    <property type="match status" value="1"/>
</dbReference>
<proteinExistence type="inferred from homology"/>
<dbReference type="FunFam" id="3.40.50.10180:FF:000001">
    <property type="entry name" value="Glycerate kinase"/>
    <property type="match status" value="1"/>
</dbReference>
<dbReference type="GO" id="GO:0043798">
    <property type="term" value="F:glycerate 2-kinase activity"/>
    <property type="evidence" value="ECO:0007669"/>
    <property type="project" value="UniProtKB-EC"/>
</dbReference>
<evidence type="ECO:0000256" key="9">
    <source>
        <dbReference type="ARBA" id="ARBA00066758"/>
    </source>
</evidence>
<evidence type="ECO:0000256" key="3">
    <source>
        <dbReference type="ARBA" id="ARBA00011738"/>
    </source>
</evidence>
<comment type="cofactor">
    <cofactor evidence="1">
        <name>Mg(2+)</name>
        <dbReference type="ChEBI" id="CHEBI:18420"/>
    </cofactor>
</comment>
<dbReference type="Gene3D" id="3.40.1480.10">
    <property type="entry name" value="MOFRL domain"/>
    <property type="match status" value="1"/>
</dbReference>
<evidence type="ECO:0000256" key="7">
    <source>
        <dbReference type="ARBA" id="ARBA00022840"/>
    </source>
</evidence>
<dbReference type="KEGG" id="fia:NA23_07490"/>
<keyword evidence="6 12" id="KW-0418">Kinase</keyword>
<keyword evidence="7" id="KW-0067">ATP-binding</keyword>
<comment type="subunit">
    <text evidence="3">Homodimer.</text>
</comment>
<comment type="similarity">
    <text evidence="2">Belongs to the glycerate kinase type-1 family.</text>
</comment>
<dbReference type="Proteomes" id="UP000093740">
    <property type="component" value="Chromosome"/>
</dbReference>
<evidence type="ECO:0000256" key="8">
    <source>
        <dbReference type="ARBA" id="ARBA00051351"/>
    </source>
</evidence>
<evidence type="ECO:0000313" key="12">
    <source>
        <dbReference type="EMBL" id="AMW33763.2"/>
    </source>
</evidence>
<dbReference type="GO" id="GO:0005737">
    <property type="term" value="C:cytoplasm"/>
    <property type="evidence" value="ECO:0007669"/>
    <property type="project" value="TreeGrafter"/>
</dbReference>
<organism evidence="12 13">
    <name type="scientific">Fervidobacterium islandicum</name>
    <dbReference type="NCBI Taxonomy" id="2423"/>
    <lineage>
        <taxon>Bacteria</taxon>
        <taxon>Thermotogati</taxon>
        <taxon>Thermotogota</taxon>
        <taxon>Thermotogae</taxon>
        <taxon>Thermotogales</taxon>
        <taxon>Fervidobacteriaceae</taxon>
        <taxon>Fervidobacterium</taxon>
    </lineage>
</organism>
<dbReference type="GO" id="GO:0008887">
    <property type="term" value="F:glycerate kinase activity"/>
    <property type="evidence" value="ECO:0007669"/>
    <property type="project" value="InterPro"/>
</dbReference>
<feature type="domain" description="MOFRL" evidence="10">
    <location>
        <begin position="300"/>
        <end position="404"/>
    </location>
</feature>
<reference evidence="12 13" key="1">
    <citation type="journal article" date="2015" name="Stand. Genomic Sci.">
        <title>Genome sequence of a native-feather degrading extremely thermophilic Eubacterium, Fervidobacterium islandicum AW-1.</title>
        <authorList>
            <person name="Lee Y.J."/>
            <person name="Jeong H."/>
            <person name="Park G.S."/>
            <person name="Kwak Y."/>
            <person name="Lee S.J."/>
            <person name="Lee S.J."/>
            <person name="Park M.K."/>
            <person name="Kim J.Y."/>
            <person name="Kang H.K."/>
            <person name="Shin J.H."/>
            <person name="Lee D.W."/>
        </authorList>
    </citation>
    <scope>NUCLEOTIDE SEQUENCE [LARGE SCALE GENOMIC DNA]</scope>
    <source>
        <strain evidence="12 13">AW-1</strain>
    </source>
</reference>
<dbReference type="InterPro" id="IPR037035">
    <property type="entry name" value="GK-like_C_sf"/>
</dbReference>
<evidence type="ECO:0000259" key="11">
    <source>
        <dbReference type="Pfam" id="PF13660"/>
    </source>
</evidence>
<dbReference type="PANTHER" id="PTHR12227">
    <property type="entry name" value="GLYCERATE KINASE"/>
    <property type="match status" value="1"/>
</dbReference>
<keyword evidence="13" id="KW-1185">Reference proteome</keyword>
<dbReference type="InterPro" id="IPR007835">
    <property type="entry name" value="MOFRL"/>
</dbReference>